<comment type="pathway">
    <text evidence="1">Secondary metabolite biosynthesis; terpenoid biosynthesis.</text>
</comment>
<comment type="function">
    <text evidence="6">Epoxide hydrolase involved in the biosynthesis of cucurbitacin and mogroside tetracyclic triterpene natural products (e.g. siamenoside I and mogrosides IV, V and VI). Cucurbitacins have cytotoxic properties and exhibit deterrent taste as a defense barrier against herbivores. Mogrosides are nonsugar highly oxygenated compounds used as high-intensity zero-calorie sweeteners; they also possess pharmacological properties such as regulating immunity, lowering blood sugar and lipid levels, protecting the liver, and acting as antioxidants and antitumor agents. Catalyzes the hydrolysis of aromatic epoxide-containing substrates, such as the conversion of 24,25-epoxycucurbitadienol to 24,25-dihydroxycucurbitadienol.</text>
</comment>
<dbReference type="InterPro" id="IPR029058">
    <property type="entry name" value="AB_hydrolase_fold"/>
</dbReference>
<keyword evidence="3" id="KW-0378">Hydrolase</keyword>
<dbReference type="PRINTS" id="PR00412">
    <property type="entry name" value="EPOXHYDRLASE"/>
</dbReference>
<sequence>MEGIEHRTVKVNGINMHIAEKGEGPVVLLVHGFPELWYSWRHQIQTLSSLGYRAVAPDLRGYGDTDAPASVHAYTCFHLVGDLIALIDSLGVDKVFVVGHDWGAVVSWYLCLFRPDRVRALVNLSVPFMRRHPSVKFVDGYRAQFGDDYYICRFQEPGVVEAEFARAADTAELIKKILTSRHPGPICVPKEIGFGYSPGHPISLPSWLSEEDVKYYASKIDQKGFTGPLNYYRAFDINWELTAPWQGARVKVPVKFITGDLDVVYTTPGVKEFIHSDAFKENVPLLQEIVVIEGAAHFINQEKPDEISNHIYDFIQKFNLIKACKAENIFFMMHALQANLIKQLCSLPKQSLTSSQLIVMESMEHRTVTVNGINMHVAEKGQGPVVLLLHGFPELWYTWRHQIVALAAHGYRAVAPDLRGYGDTDAPNSISNHTSLSIVGDLVALIDALGEDQVFVVGHDWGAFHAWYLCLFRPDRVKALINLSVAFQPRNPSKKPTQSLRAAFGDDYYVIRFQEPGEMEAEFAHAGTANVLKKFLTYRNPGPLMIPKHERFATDTQIALPDWLTEADIEYYVSKYQHKGFTGGLNYYRAVDLNWELTAAWTGAQVKVPVKFIVGDLDLTYNSPGVKEFIHGGGLKKYVPLLEEVIVIEGAGHFINEEKAEVINEHICNFLKKF</sequence>
<evidence type="ECO:0000256" key="7">
    <source>
        <dbReference type="ARBA" id="ARBA00093212"/>
    </source>
</evidence>
<name>A0AAP0JS91_9MAGN</name>
<comment type="catalytic activity">
    <reaction evidence="5">
        <text>an epoxide + H2O = an ethanediol</text>
        <dbReference type="Rhea" id="RHEA:19037"/>
        <dbReference type="ChEBI" id="CHEBI:15377"/>
        <dbReference type="ChEBI" id="CHEBI:32955"/>
        <dbReference type="ChEBI" id="CHEBI:140594"/>
        <dbReference type="EC" id="3.3.2.10"/>
    </reaction>
    <physiologicalReaction direction="left-to-right" evidence="5">
        <dbReference type="Rhea" id="RHEA:19038"/>
    </physiologicalReaction>
</comment>
<protein>
    <recommendedName>
        <fullName evidence="2">soluble epoxide hydrolase</fullName>
        <ecNumber evidence="2">3.3.2.10</ecNumber>
    </recommendedName>
</protein>
<dbReference type="PRINTS" id="PR00111">
    <property type="entry name" value="ABHYDROLASE"/>
</dbReference>
<evidence type="ECO:0000256" key="1">
    <source>
        <dbReference type="ARBA" id="ARBA00004721"/>
    </source>
</evidence>
<feature type="domain" description="AB hydrolase-1" evidence="8">
    <location>
        <begin position="25"/>
        <end position="148"/>
    </location>
</feature>
<comment type="similarity">
    <text evidence="4">Belongs to the AB hydrolase superfamily. Epoxide hydrolase family.</text>
</comment>
<dbReference type="Gene3D" id="3.40.50.1820">
    <property type="entry name" value="alpha/beta hydrolase"/>
    <property type="match status" value="2"/>
</dbReference>
<evidence type="ECO:0000256" key="5">
    <source>
        <dbReference type="ARBA" id="ARBA00051067"/>
    </source>
</evidence>
<comment type="catalytic activity">
    <reaction evidence="7">
        <text>(24S)-24,25-epoxycucurbitadienol + H2O = (24R)-24,25-dihydroxycucurbitadienol</text>
        <dbReference type="Rhea" id="RHEA:81855"/>
        <dbReference type="ChEBI" id="CHEBI:15377"/>
        <dbReference type="ChEBI" id="CHEBI:229949"/>
        <dbReference type="ChEBI" id="CHEBI:229950"/>
    </reaction>
    <physiologicalReaction direction="left-to-right" evidence="7">
        <dbReference type="Rhea" id="RHEA:81856"/>
    </physiologicalReaction>
</comment>
<comment type="caution">
    <text evidence="9">The sequence shown here is derived from an EMBL/GenBank/DDBJ whole genome shotgun (WGS) entry which is preliminary data.</text>
</comment>
<evidence type="ECO:0000313" key="10">
    <source>
        <dbReference type="Proteomes" id="UP001419268"/>
    </source>
</evidence>
<evidence type="ECO:0000256" key="3">
    <source>
        <dbReference type="ARBA" id="ARBA00022801"/>
    </source>
</evidence>
<evidence type="ECO:0000259" key="8">
    <source>
        <dbReference type="Pfam" id="PF00561"/>
    </source>
</evidence>
<dbReference type="AlphaFoldDB" id="A0AAP0JS91"/>
<evidence type="ECO:0000256" key="6">
    <source>
        <dbReference type="ARBA" id="ARBA00058358"/>
    </source>
</evidence>
<dbReference type="FunFam" id="3.40.50.1820:FF:000161">
    <property type="entry name" value="Epoxide hydrolase"/>
    <property type="match status" value="2"/>
</dbReference>
<dbReference type="EMBL" id="JBBNAG010000004">
    <property type="protein sequence ID" value="KAK9139311.1"/>
    <property type="molecule type" value="Genomic_DNA"/>
</dbReference>
<reference evidence="9 10" key="1">
    <citation type="submission" date="2024-01" db="EMBL/GenBank/DDBJ databases">
        <title>Genome assemblies of Stephania.</title>
        <authorList>
            <person name="Yang L."/>
        </authorList>
    </citation>
    <scope>NUCLEOTIDE SEQUENCE [LARGE SCALE GENOMIC DNA]</scope>
    <source>
        <strain evidence="9">JXDWG</strain>
        <tissue evidence="9">Leaf</tissue>
    </source>
</reference>
<gene>
    <name evidence="9" type="ORF">Scep_008992</name>
</gene>
<evidence type="ECO:0000313" key="9">
    <source>
        <dbReference type="EMBL" id="KAK9139311.1"/>
    </source>
</evidence>
<organism evidence="9 10">
    <name type="scientific">Stephania cephalantha</name>
    <dbReference type="NCBI Taxonomy" id="152367"/>
    <lineage>
        <taxon>Eukaryota</taxon>
        <taxon>Viridiplantae</taxon>
        <taxon>Streptophyta</taxon>
        <taxon>Embryophyta</taxon>
        <taxon>Tracheophyta</taxon>
        <taxon>Spermatophyta</taxon>
        <taxon>Magnoliopsida</taxon>
        <taxon>Ranunculales</taxon>
        <taxon>Menispermaceae</taxon>
        <taxon>Menispermoideae</taxon>
        <taxon>Cissampelideae</taxon>
        <taxon>Stephania</taxon>
    </lineage>
</organism>
<keyword evidence="10" id="KW-1185">Reference proteome</keyword>
<dbReference type="Proteomes" id="UP001419268">
    <property type="component" value="Unassembled WGS sequence"/>
</dbReference>
<dbReference type="InterPro" id="IPR000639">
    <property type="entry name" value="Epox_hydrolase-like"/>
</dbReference>
<proteinExistence type="inferred from homology"/>
<dbReference type="PANTHER" id="PTHR43329">
    <property type="entry name" value="EPOXIDE HYDROLASE"/>
    <property type="match status" value="1"/>
</dbReference>
<dbReference type="SUPFAM" id="SSF53474">
    <property type="entry name" value="alpha/beta-Hydrolases"/>
    <property type="match status" value="2"/>
</dbReference>
<dbReference type="Pfam" id="PF00561">
    <property type="entry name" value="Abhydrolase_1"/>
    <property type="match status" value="2"/>
</dbReference>
<dbReference type="EC" id="3.3.2.10" evidence="2"/>
<feature type="domain" description="AB hydrolase-1" evidence="8">
    <location>
        <begin position="384"/>
        <end position="659"/>
    </location>
</feature>
<evidence type="ECO:0000256" key="4">
    <source>
        <dbReference type="ARBA" id="ARBA00038334"/>
    </source>
</evidence>
<dbReference type="GO" id="GO:0004301">
    <property type="term" value="F:epoxide hydrolase activity"/>
    <property type="evidence" value="ECO:0007669"/>
    <property type="project" value="UniProtKB-EC"/>
</dbReference>
<accession>A0AAP0JS91</accession>
<dbReference type="InterPro" id="IPR000073">
    <property type="entry name" value="AB_hydrolase_1"/>
</dbReference>
<evidence type="ECO:0000256" key="2">
    <source>
        <dbReference type="ARBA" id="ARBA00013006"/>
    </source>
</evidence>